<evidence type="ECO:0008006" key="7">
    <source>
        <dbReference type="Google" id="ProtNLM"/>
    </source>
</evidence>
<evidence type="ECO:0000256" key="1">
    <source>
        <dbReference type="ARBA" id="ARBA00004173"/>
    </source>
</evidence>
<comment type="similarity">
    <text evidence="2">Belongs to the ATP11 family.</text>
</comment>
<evidence type="ECO:0000256" key="3">
    <source>
        <dbReference type="ARBA" id="ARBA00022946"/>
    </source>
</evidence>
<comment type="caution">
    <text evidence="5">The sequence shown here is derived from an EMBL/GenBank/DDBJ whole genome shotgun (WGS) entry which is preliminary data.</text>
</comment>
<organism evidence="5 6">
    <name type="scientific">Astrephomene gubernaculifera</name>
    <dbReference type="NCBI Taxonomy" id="47775"/>
    <lineage>
        <taxon>Eukaryota</taxon>
        <taxon>Viridiplantae</taxon>
        <taxon>Chlorophyta</taxon>
        <taxon>core chlorophytes</taxon>
        <taxon>Chlorophyceae</taxon>
        <taxon>CS clade</taxon>
        <taxon>Chlamydomonadales</taxon>
        <taxon>Astrephomenaceae</taxon>
        <taxon>Astrephomene</taxon>
    </lineage>
</organism>
<accession>A0AAD3HIG2</accession>
<dbReference type="InterPro" id="IPR010591">
    <property type="entry name" value="ATP11"/>
</dbReference>
<dbReference type="PANTHER" id="PTHR13126">
    <property type="entry name" value="CHAPERONE ATP11"/>
    <property type="match status" value="1"/>
</dbReference>
<keyword evidence="4" id="KW-0496">Mitochondrion</keyword>
<evidence type="ECO:0000313" key="5">
    <source>
        <dbReference type="EMBL" id="GFR42529.1"/>
    </source>
</evidence>
<evidence type="ECO:0000256" key="4">
    <source>
        <dbReference type="ARBA" id="ARBA00023128"/>
    </source>
</evidence>
<dbReference type="GO" id="GO:0005739">
    <property type="term" value="C:mitochondrion"/>
    <property type="evidence" value="ECO:0007669"/>
    <property type="project" value="UniProtKB-SubCell"/>
</dbReference>
<proteinExistence type="inferred from homology"/>
<dbReference type="AlphaFoldDB" id="A0AAD3HIG2"/>
<sequence>MQRVSSRILHGLAGCRGRGSTFAKWSTLLRQEASVSGVSAPSPTQLGQIVKLEELIKKSGEEVADIWLGYHADPQGGRVGGVLSAEEYGNFTKRAKESPMFVLPLAKPAGYETLLLQCQMPYVLLTGLEEFKRYGESAPPYLTLTHYPELLDSHGVVLVRGDVIHDKGMNLEEARTLMQLVRAFYCGADDYPLVHDFNHKPAAFDFGALLKKLNILA</sequence>
<keyword evidence="6" id="KW-1185">Reference proteome</keyword>
<name>A0AAD3HIG2_9CHLO</name>
<evidence type="ECO:0000313" key="6">
    <source>
        <dbReference type="Proteomes" id="UP001054857"/>
    </source>
</evidence>
<comment type="subcellular location">
    <subcellularLocation>
        <location evidence="1">Mitochondrion</location>
    </subcellularLocation>
</comment>
<dbReference type="Pfam" id="PF06644">
    <property type="entry name" value="ATP11"/>
    <property type="match status" value="1"/>
</dbReference>
<dbReference type="GO" id="GO:0033615">
    <property type="term" value="P:mitochondrial proton-transporting ATP synthase complex assembly"/>
    <property type="evidence" value="ECO:0007669"/>
    <property type="project" value="TreeGrafter"/>
</dbReference>
<gene>
    <name evidence="5" type="ORF">Agub_g3429</name>
</gene>
<keyword evidence="3" id="KW-0809">Transit peptide</keyword>
<dbReference type="EMBL" id="BMAR01000003">
    <property type="protein sequence ID" value="GFR42529.1"/>
    <property type="molecule type" value="Genomic_DNA"/>
</dbReference>
<protein>
    <recommendedName>
        <fullName evidence="7">ATP synthase mitochondrial F1 complex assembly factor 1</fullName>
    </recommendedName>
</protein>
<dbReference type="PANTHER" id="PTHR13126:SF0">
    <property type="entry name" value="ATP SYNTHASE MITOCHONDRIAL F1 COMPLEX ASSEMBLY FACTOR 1"/>
    <property type="match status" value="1"/>
</dbReference>
<reference evidence="5 6" key="1">
    <citation type="journal article" date="2021" name="Sci. Rep.">
        <title>Genome sequencing of the multicellular alga Astrephomene provides insights into convergent evolution of germ-soma differentiation.</title>
        <authorList>
            <person name="Yamashita S."/>
            <person name="Yamamoto K."/>
            <person name="Matsuzaki R."/>
            <person name="Suzuki S."/>
            <person name="Yamaguchi H."/>
            <person name="Hirooka S."/>
            <person name="Minakuchi Y."/>
            <person name="Miyagishima S."/>
            <person name="Kawachi M."/>
            <person name="Toyoda A."/>
            <person name="Nozaki H."/>
        </authorList>
    </citation>
    <scope>NUCLEOTIDE SEQUENCE [LARGE SCALE GENOMIC DNA]</scope>
    <source>
        <strain evidence="5 6">NIES-4017</strain>
    </source>
</reference>
<dbReference type="Proteomes" id="UP001054857">
    <property type="component" value="Unassembled WGS sequence"/>
</dbReference>
<evidence type="ECO:0000256" key="2">
    <source>
        <dbReference type="ARBA" id="ARBA00009116"/>
    </source>
</evidence>